<feature type="compositionally biased region" description="Polar residues" evidence="1">
    <location>
        <begin position="150"/>
        <end position="160"/>
    </location>
</feature>
<feature type="compositionally biased region" description="Polar residues" evidence="1">
    <location>
        <begin position="530"/>
        <end position="546"/>
    </location>
</feature>
<feature type="compositionally biased region" description="Low complexity" evidence="1">
    <location>
        <begin position="42"/>
        <end position="55"/>
    </location>
</feature>
<evidence type="ECO:0000256" key="1">
    <source>
        <dbReference type="SAM" id="MobiDB-lite"/>
    </source>
</evidence>
<feature type="compositionally biased region" description="Polar residues" evidence="1">
    <location>
        <begin position="1423"/>
        <end position="1433"/>
    </location>
</feature>
<feature type="compositionally biased region" description="Polar residues" evidence="1">
    <location>
        <begin position="461"/>
        <end position="475"/>
    </location>
</feature>
<comment type="caution">
    <text evidence="2">The sequence shown here is derived from an EMBL/GenBank/DDBJ whole genome shotgun (WGS) entry which is preliminary data.</text>
</comment>
<feature type="compositionally biased region" description="Polar residues" evidence="1">
    <location>
        <begin position="353"/>
        <end position="363"/>
    </location>
</feature>
<feature type="compositionally biased region" description="Polar residues" evidence="1">
    <location>
        <begin position="127"/>
        <end position="141"/>
    </location>
</feature>
<dbReference type="InParanoid" id="A0A409Y7Z9"/>
<sequence length="1456" mass="154763">MTTIISTNNNHNRSNIKPPTNLRERIAAIEQKAAGNVPSSRATSPTPSNASNSSSFQPAPALKDKIAKFERKGGVPVPRGSFGLGAPPSTDAPRRQGELYGNRIPPPSRVVSSSATFNRFSRAASPGPSSAFHSPNGSPTYLPSEKRRSVSLSSPIGDTDSQSNYSPISSPSVPPLLDSPSDAVTRPLSPEGLPSPDSDYSSFKPKIARGTSFQQALEIARKAESAKQNGSVSPLNPPGQEGDGTPETESPIQESPQQEEDDDDDIYATTPAQSSASAFSDSFSNEVPNSATEAVVQRAQSVITINEPTALGTSEATTLSAPDVAQVDEAQHQYRTPPAIYIPPVDNDEESAGTDTASSTTWSPAMPVQPSAAVEEPRRRSTLEPPSAHTHGGFRPNSEMVSAALEAGSLSPLPSPIFYPVMSPDTAASVAAKAEHMNVDITPLTIRKRMQDMSIAEESLSPSFYSPESPSTNASPAGHDGTILSPALSEGSLQQSPTPPEIVVHNPVDKQEPTIPAPTRNKPADLDENLINQRPLSSPPLSTNSASDDLFTDVLTNYFTGKVDGQFPLSTPHKAGTSNLPEPPMSPPATLAYDEEPEVPRQHPPPPQVIQIPEAPQQQRSLAALAGAIQAHHPKQPPSLTGLAEAIQTQQAPAANPVPQFETPQRRPTLRAHAEAILQGPAPINPPDPANFLSPPATAGILSGSSMGSSLGSLGSRPMSMIETSPGRIAQALRMTPATGRGIPMFVPPTSQARPRKSDYYHFPPTPDKEQEHEENGGEENAVEQPAEQEEEQQQPQEPQEVEVVISQEDPNAALKRRGSEPDLTSAAATAASVKQQPYMSSFKAVVHRKVRETPVVKSATIGHTGRTRLIPETPQMKKVKRATILEPPLSPGQGELVMLLQEAVLLEDTLSKGELPSEPPVPYDQQAENQRKVDEVAKLRAEAKVREEEKKKLEAAKQALQAKRDEPMSGRLKHTFLVPLSKAKSVMSRKEGPDDAAVPPLTPGGRRSTEQQQAQPRKSHETHFPLPRKSLESLRSKKSMESIKPRKSHDIPPPPKSAGIHAKENSVYRGDIPPTPQLPISAHPSRSQTTLALPEQTPRSKTPDSAGLPPEVPPKSPKSAGRFASFKRLGSISRSIQGSSSSGRYSNSTSSEMSSEDSAPVAVTPPDGMNEFGMSDHHGHGMNFPSLSPKKSGGSIGRATSFAEKMWSRSRTKSSGSTLSAASVDSSGSRVPSIGPPPPFELPPLPGMTSSSNASIKSKSSSSKMSTKSDDTSRMVSRPPARSTSLKHPMGLPPIPDSGSLIPPLPTITATSFDDTFSSDILDISRESHDLSRDSMLGLPSDNKRPSSWTSMSSAGSLPSPLFDNALFDAFPSVPGNVPEPVSAYEQAHRREFGAPSAGPATSSFDSAFLSSAIHIAASQAVATPNTSTATHISRPSVSSSSYSQSSRRSGETIR</sequence>
<dbReference type="OrthoDB" id="3237291at2759"/>
<feature type="compositionally biased region" description="Basic and acidic residues" evidence="1">
    <location>
        <begin position="767"/>
        <end position="776"/>
    </location>
</feature>
<keyword evidence="3" id="KW-1185">Reference proteome</keyword>
<feature type="compositionally biased region" description="Acidic residues" evidence="1">
    <location>
        <begin position="777"/>
        <end position="793"/>
    </location>
</feature>
<feature type="compositionally biased region" description="Low complexity" evidence="1">
    <location>
        <begin position="161"/>
        <end position="181"/>
    </location>
</feature>
<feature type="compositionally biased region" description="Polar residues" evidence="1">
    <location>
        <begin position="1347"/>
        <end position="1356"/>
    </location>
</feature>
<feature type="region of interest" description="Disordered" evidence="1">
    <location>
        <begin position="1423"/>
        <end position="1456"/>
    </location>
</feature>
<feature type="compositionally biased region" description="Polar residues" evidence="1">
    <location>
        <begin position="1214"/>
        <end position="1231"/>
    </location>
</feature>
<reference evidence="2 3" key="1">
    <citation type="journal article" date="2018" name="Evol. Lett.">
        <title>Horizontal gene cluster transfer increased hallucinogenic mushroom diversity.</title>
        <authorList>
            <person name="Reynolds H.T."/>
            <person name="Vijayakumar V."/>
            <person name="Gluck-Thaler E."/>
            <person name="Korotkin H.B."/>
            <person name="Matheny P.B."/>
            <person name="Slot J.C."/>
        </authorList>
    </citation>
    <scope>NUCLEOTIDE SEQUENCE [LARGE SCALE GENOMIC DNA]</scope>
    <source>
        <strain evidence="2 3">2629</strain>
    </source>
</reference>
<feature type="compositionally biased region" description="Acidic residues" evidence="1">
    <location>
        <begin position="257"/>
        <end position="266"/>
    </location>
</feature>
<feature type="compositionally biased region" description="Pro residues" evidence="1">
    <location>
        <begin position="1235"/>
        <end position="1247"/>
    </location>
</feature>
<feature type="compositionally biased region" description="Low complexity" evidence="1">
    <location>
        <begin position="274"/>
        <end position="284"/>
    </location>
</feature>
<feature type="region of interest" description="Disordered" evidence="1">
    <location>
        <begin position="740"/>
        <end position="830"/>
    </location>
</feature>
<dbReference type="STRING" id="181874.A0A409Y7Z9"/>
<feature type="region of interest" description="Disordered" evidence="1">
    <location>
        <begin position="1332"/>
        <end position="1356"/>
    </location>
</feature>
<feature type="compositionally biased region" description="Polar residues" evidence="1">
    <location>
        <begin position="1"/>
        <end position="18"/>
    </location>
</feature>
<feature type="region of interest" description="Disordered" evidence="1">
    <location>
        <begin position="569"/>
        <end position="611"/>
    </location>
</feature>
<feature type="compositionally biased region" description="Low complexity" evidence="1">
    <location>
        <begin position="1132"/>
        <end position="1159"/>
    </location>
</feature>
<evidence type="ECO:0000313" key="3">
    <source>
        <dbReference type="Proteomes" id="UP000284842"/>
    </source>
</evidence>
<feature type="region of interest" description="Disordered" evidence="1">
    <location>
        <begin position="1379"/>
        <end position="1402"/>
    </location>
</feature>
<feature type="compositionally biased region" description="Low complexity" evidence="1">
    <location>
        <begin position="1250"/>
        <end position="1267"/>
    </location>
</feature>
<feature type="compositionally biased region" description="Basic and acidic residues" evidence="1">
    <location>
        <begin position="62"/>
        <end position="73"/>
    </location>
</feature>
<proteinExistence type="predicted"/>
<feature type="compositionally biased region" description="Low complexity" evidence="1">
    <location>
        <begin position="794"/>
        <end position="805"/>
    </location>
</feature>
<protein>
    <submittedName>
        <fullName evidence="2">Uncharacterized protein</fullName>
    </submittedName>
</protein>
<gene>
    <name evidence="2" type="ORF">CVT24_009365</name>
</gene>
<dbReference type="Proteomes" id="UP000284842">
    <property type="component" value="Unassembled WGS sequence"/>
</dbReference>
<feature type="compositionally biased region" description="Basic and acidic residues" evidence="1">
    <location>
        <begin position="930"/>
        <end position="956"/>
    </location>
</feature>
<feature type="region of interest" description="Disordered" evidence="1">
    <location>
        <begin position="461"/>
        <end position="546"/>
    </location>
</feature>
<accession>A0A409Y7Z9</accession>
<evidence type="ECO:0000313" key="2">
    <source>
        <dbReference type="EMBL" id="PPQ99098.1"/>
    </source>
</evidence>
<feature type="region of interest" description="Disordered" evidence="1">
    <location>
        <begin position="1"/>
        <end position="398"/>
    </location>
</feature>
<feature type="region of interest" description="Disordered" evidence="1">
    <location>
        <begin position="913"/>
        <end position="1308"/>
    </location>
</feature>
<name>A0A409Y7Z9_9AGAR</name>
<feature type="compositionally biased region" description="Low complexity" evidence="1">
    <location>
        <begin position="1435"/>
        <end position="1449"/>
    </location>
</feature>
<feature type="compositionally biased region" description="Basic and acidic residues" evidence="1">
    <location>
        <begin position="1019"/>
        <end position="1051"/>
    </location>
</feature>
<feature type="compositionally biased region" description="Polar residues" evidence="1">
    <location>
        <begin position="285"/>
        <end position="320"/>
    </location>
</feature>
<dbReference type="EMBL" id="NHTK01001369">
    <property type="protein sequence ID" value="PPQ99098.1"/>
    <property type="molecule type" value="Genomic_DNA"/>
</dbReference>
<feature type="compositionally biased region" description="Low complexity" evidence="1">
    <location>
        <begin position="245"/>
        <end position="256"/>
    </location>
</feature>
<organism evidence="2 3">
    <name type="scientific">Panaeolus cyanescens</name>
    <dbReference type="NCBI Taxonomy" id="181874"/>
    <lineage>
        <taxon>Eukaryota</taxon>
        <taxon>Fungi</taxon>
        <taxon>Dikarya</taxon>
        <taxon>Basidiomycota</taxon>
        <taxon>Agaricomycotina</taxon>
        <taxon>Agaricomycetes</taxon>
        <taxon>Agaricomycetidae</taxon>
        <taxon>Agaricales</taxon>
        <taxon>Agaricineae</taxon>
        <taxon>Galeropsidaceae</taxon>
        <taxon>Panaeolus</taxon>
    </lineage>
</organism>